<name>A0A0L8C205_ENSAD</name>
<evidence type="ECO:0000256" key="3">
    <source>
        <dbReference type="ARBA" id="ARBA00023163"/>
    </source>
</evidence>
<dbReference type="GO" id="GO:0003700">
    <property type="term" value="F:DNA-binding transcription factor activity"/>
    <property type="evidence" value="ECO:0007669"/>
    <property type="project" value="TreeGrafter"/>
</dbReference>
<gene>
    <name evidence="6" type="ORF">AC244_05175</name>
</gene>
<dbReference type="Proteomes" id="UP000037425">
    <property type="component" value="Unassembled WGS sequence"/>
</dbReference>
<proteinExistence type="predicted"/>
<feature type="domain" description="IclR-ED" evidence="5">
    <location>
        <begin position="61"/>
        <end position="246"/>
    </location>
</feature>
<evidence type="ECO:0000256" key="2">
    <source>
        <dbReference type="ARBA" id="ARBA00023125"/>
    </source>
</evidence>
<reference evidence="7" key="1">
    <citation type="submission" date="2015-07" db="EMBL/GenBank/DDBJ databases">
        <title>Whole genome sequence of an Ensifer adhaerens strain isolated from a cave pool in the Wind Cave National Park.</title>
        <authorList>
            <person name="Eng W.W.H."/>
            <person name="Gan H.M."/>
            <person name="Barton H.A."/>
            <person name="Savka M.A."/>
        </authorList>
    </citation>
    <scope>NUCLEOTIDE SEQUENCE [LARGE SCALE GENOMIC DNA]</scope>
    <source>
        <strain evidence="7">SD006</strain>
    </source>
</reference>
<organism evidence="6 7">
    <name type="scientific">Ensifer adhaerens</name>
    <name type="common">Sinorhizobium morelense</name>
    <dbReference type="NCBI Taxonomy" id="106592"/>
    <lineage>
        <taxon>Bacteria</taxon>
        <taxon>Pseudomonadati</taxon>
        <taxon>Pseudomonadota</taxon>
        <taxon>Alphaproteobacteria</taxon>
        <taxon>Hyphomicrobiales</taxon>
        <taxon>Rhizobiaceae</taxon>
        <taxon>Sinorhizobium/Ensifer group</taxon>
        <taxon>Ensifer</taxon>
    </lineage>
</organism>
<dbReference type="Gene3D" id="1.10.10.10">
    <property type="entry name" value="Winged helix-like DNA-binding domain superfamily/Winged helix DNA-binding domain"/>
    <property type="match status" value="1"/>
</dbReference>
<dbReference type="InterPro" id="IPR005471">
    <property type="entry name" value="Tscrpt_reg_IclR_N"/>
</dbReference>
<comment type="caution">
    <text evidence="6">The sequence shown here is derived from an EMBL/GenBank/DDBJ whole genome shotgun (WGS) entry which is preliminary data.</text>
</comment>
<dbReference type="AlphaFoldDB" id="A0A0L8C205"/>
<evidence type="ECO:0000313" key="6">
    <source>
        <dbReference type="EMBL" id="KOF20823.1"/>
    </source>
</evidence>
<dbReference type="SUPFAM" id="SSF55781">
    <property type="entry name" value="GAF domain-like"/>
    <property type="match status" value="1"/>
</dbReference>
<sequence length="254" mass="27808">MSGRGAERILDLIEWLASRSEAVTLAEVVQALALPKSSTLLLLRTLVDARYVARQTDGRYLLIRLPGEPSEANSGWGTILRVAEPILRETVAAIEETGFIAVLTDDRQVRYLNKILPMREIRYDRDIATQRVAHYVASGLMLLSGLSDQDLETYLDGSVPAEDDPEAIGERVSAGRKDGYVANLYGRVEGAAGVAAPIRDPDGRIVAVVNISGPRERIANNLDCVTEATVEAARRASEELSRRIFKNGKTHGRN</sequence>
<protein>
    <recommendedName>
        <fullName evidence="8">IclR family transcriptional regulator</fullName>
    </recommendedName>
</protein>
<feature type="domain" description="HTH iclR-type" evidence="4">
    <location>
        <begin position="3"/>
        <end position="64"/>
    </location>
</feature>
<keyword evidence="2" id="KW-0238">DNA-binding</keyword>
<dbReference type="SUPFAM" id="SSF46785">
    <property type="entry name" value="Winged helix' DNA-binding domain"/>
    <property type="match status" value="1"/>
</dbReference>
<dbReference type="InterPro" id="IPR050707">
    <property type="entry name" value="HTH_MetabolicPath_Reg"/>
</dbReference>
<dbReference type="InterPro" id="IPR036388">
    <property type="entry name" value="WH-like_DNA-bd_sf"/>
</dbReference>
<keyword evidence="3" id="KW-0804">Transcription</keyword>
<dbReference type="GO" id="GO:0045892">
    <property type="term" value="P:negative regulation of DNA-templated transcription"/>
    <property type="evidence" value="ECO:0007669"/>
    <property type="project" value="TreeGrafter"/>
</dbReference>
<dbReference type="GO" id="GO:0003677">
    <property type="term" value="F:DNA binding"/>
    <property type="evidence" value="ECO:0007669"/>
    <property type="project" value="UniProtKB-KW"/>
</dbReference>
<evidence type="ECO:0000259" key="5">
    <source>
        <dbReference type="PROSITE" id="PS51078"/>
    </source>
</evidence>
<dbReference type="OrthoDB" id="8357778at2"/>
<dbReference type="InterPro" id="IPR014757">
    <property type="entry name" value="Tscrpt_reg_IclR_C"/>
</dbReference>
<dbReference type="EMBL" id="LGAP01000002">
    <property type="protein sequence ID" value="KOF20823.1"/>
    <property type="molecule type" value="Genomic_DNA"/>
</dbReference>
<dbReference type="PATRIC" id="fig|106592.7.peg.2664"/>
<dbReference type="InterPro" id="IPR036390">
    <property type="entry name" value="WH_DNA-bd_sf"/>
</dbReference>
<dbReference type="PANTHER" id="PTHR30136:SF24">
    <property type="entry name" value="HTH-TYPE TRANSCRIPTIONAL REPRESSOR ALLR"/>
    <property type="match status" value="1"/>
</dbReference>
<dbReference type="Pfam" id="PF01614">
    <property type="entry name" value="IclR_C"/>
    <property type="match status" value="1"/>
</dbReference>
<evidence type="ECO:0000313" key="7">
    <source>
        <dbReference type="Proteomes" id="UP000037425"/>
    </source>
</evidence>
<accession>A0A0L8C205</accession>
<evidence type="ECO:0008006" key="8">
    <source>
        <dbReference type="Google" id="ProtNLM"/>
    </source>
</evidence>
<dbReference type="RefSeq" id="WP_053247756.1">
    <property type="nucleotide sequence ID" value="NZ_LGAP01000002.1"/>
</dbReference>
<dbReference type="Pfam" id="PF09339">
    <property type="entry name" value="HTH_IclR"/>
    <property type="match status" value="1"/>
</dbReference>
<keyword evidence="1" id="KW-0805">Transcription regulation</keyword>
<dbReference type="PROSITE" id="PS51078">
    <property type="entry name" value="ICLR_ED"/>
    <property type="match status" value="1"/>
</dbReference>
<dbReference type="Gene3D" id="3.30.450.40">
    <property type="match status" value="1"/>
</dbReference>
<evidence type="ECO:0000259" key="4">
    <source>
        <dbReference type="PROSITE" id="PS51077"/>
    </source>
</evidence>
<dbReference type="PANTHER" id="PTHR30136">
    <property type="entry name" value="HELIX-TURN-HELIX TRANSCRIPTIONAL REGULATOR, ICLR FAMILY"/>
    <property type="match status" value="1"/>
</dbReference>
<dbReference type="PROSITE" id="PS51077">
    <property type="entry name" value="HTH_ICLR"/>
    <property type="match status" value="1"/>
</dbReference>
<evidence type="ECO:0000256" key="1">
    <source>
        <dbReference type="ARBA" id="ARBA00023015"/>
    </source>
</evidence>
<dbReference type="InterPro" id="IPR029016">
    <property type="entry name" value="GAF-like_dom_sf"/>
</dbReference>